<organism evidence="1 2">
    <name type="scientific">Vitis vinifera</name>
    <name type="common">Grape</name>
    <dbReference type="NCBI Taxonomy" id="29760"/>
    <lineage>
        <taxon>Eukaryota</taxon>
        <taxon>Viridiplantae</taxon>
        <taxon>Streptophyta</taxon>
        <taxon>Embryophyta</taxon>
        <taxon>Tracheophyta</taxon>
        <taxon>Spermatophyta</taxon>
        <taxon>Magnoliopsida</taxon>
        <taxon>eudicotyledons</taxon>
        <taxon>Gunneridae</taxon>
        <taxon>Pentapetalae</taxon>
        <taxon>rosids</taxon>
        <taxon>Vitales</taxon>
        <taxon>Vitaceae</taxon>
        <taxon>Viteae</taxon>
        <taxon>Vitis</taxon>
    </lineage>
</organism>
<dbReference type="InParanoid" id="F6HG02"/>
<keyword evidence="2" id="KW-1185">Reference proteome</keyword>
<protein>
    <submittedName>
        <fullName evidence="1">Uncharacterized protein</fullName>
    </submittedName>
</protein>
<dbReference type="Proteomes" id="UP000009183">
    <property type="component" value="Chromosome 1"/>
</dbReference>
<evidence type="ECO:0000313" key="1">
    <source>
        <dbReference type="EMBL" id="CCB51195.1"/>
    </source>
</evidence>
<reference evidence="2" key="1">
    <citation type="journal article" date="2007" name="Nature">
        <title>The grapevine genome sequence suggests ancestral hexaploidization in major angiosperm phyla.</title>
        <authorList>
            <consortium name="The French-Italian Public Consortium for Grapevine Genome Characterization."/>
            <person name="Jaillon O."/>
            <person name="Aury J.-M."/>
            <person name="Noel B."/>
            <person name="Policriti A."/>
            <person name="Clepet C."/>
            <person name="Casagrande A."/>
            <person name="Choisne N."/>
            <person name="Aubourg S."/>
            <person name="Vitulo N."/>
            <person name="Jubin C."/>
            <person name="Vezzi A."/>
            <person name="Legeai F."/>
            <person name="Hugueney P."/>
            <person name="Dasilva C."/>
            <person name="Horner D."/>
            <person name="Mica E."/>
            <person name="Jublot D."/>
            <person name="Poulain J."/>
            <person name="Bruyere C."/>
            <person name="Billault A."/>
            <person name="Segurens B."/>
            <person name="Gouyvenoux M."/>
            <person name="Ugarte E."/>
            <person name="Cattonaro F."/>
            <person name="Anthouard V."/>
            <person name="Vico V."/>
            <person name="Del Fabbro C."/>
            <person name="Alaux M."/>
            <person name="Di Gaspero G."/>
            <person name="Dumas V."/>
            <person name="Felice N."/>
            <person name="Paillard S."/>
            <person name="Juman I."/>
            <person name="Moroldo M."/>
            <person name="Scalabrin S."/>
            <person name="Canaguier A."/>
            <person name="Le Clainche I."/>
            <person name="Malacrida G."/>
            <person name="Durand E."/>
            <person name="Pesole G."/>
            <person name="Laucou V."/>
            <person name="Chatelet P."/>
            <person name="Merdinoglu D."/>
            <person name="Delledonne M."/>
            <person name="Pezzotti M."/>
            <person name="Lecharny A."/>
            <person name="Scarpelli C."/>
            <person name="Artiguenave F."/>
            <person name="Pe M.E."/>
            <person name="Valle G."/>
            <person name="Morgante M."/>
            <person name="Caboche M."/>
            <person name="Adam-Blondon A.-F."/>
            <person name="Weissenbach J."/>
            <person name="Quetier F."/>
            <person name="Wincker P."/>
        </authorList>
    </citation>
    <scope>NUCLEOTIDE SEQUENCE [LARGE SCALE GENOMIC DNA]</scope>
    <source>
        <strain evidence="2">cv. Pinot noir / PN40024</strain>
    </source>
</reference>
<sequence length="36" mass="4405">MVGTHRYNVHLNRCGSFNKIKIFTFFEQFYYTICLL</sequence>
<dbReference type="HOGENOM" id="CLU_3360706_0_0_1"/>
<name>F6HG02_VITVI</name>
<dbReference type="AlphaFoldDB" id="F6HG02"/>
<evidence type="ECO:0000313" key="2">
    <source>
        <dbReference type="Proteomes" id="UP000009183"/>
    </source>
</evidence>
<proteinExistence type="predicted"/>
<dbReference type="PaxDb" id="29760-VIT_01s0010g01520.t01"/>
<gene>
    <name evidence="1" type="ordered locus">VIT_01s0010g01520</name>
</gene>
<dbReference type="EMBL" id="FN595754">
    <property type="protein sequence ID" value="CCB51195.1"/>
    <property type="molecule type" value="Genomic_DNA"/>
</dbReference>
<accession>F6HG02</accession>